<accession>A0A6J7AUF2</accession>
<dbReference type="EMBL" id="CAFABA010000171">
    <property type="protein sequence ID" value="CAB4836403.1"/>
    <property type="molecule type" value="Genomic_DNA"/>
</dbReference>
<evidence type="ECO:0000313" key="2">
    <source>
        <dbReference type="EMBL" id="CAB4836403.1"/>
    </source>
</evidence>
<name>A0A6J7AUF2_9ZZZZ</name>
<dbReference type="Pfam" id="PF21196">
    <property type="entry name" value="PcrA_UvrD_tudor"/>
    <property type="match status" value="1"/>
</dbReference>
<reference evidence="2" key="1">
    <citation type="submission" date="2020-05" db="EMBL/GenBank/DDBJ databases">
        <authorList>
            <person name="Chiriac C."/>
            <person name="Salcher M."/>
            <person name="Ghai R."/>
            <person name="Kavagutti S V."/>
        </authorList>
    </citation>
    <scope>NUCLEOTIDE SEQUENCE</scope>
</reference>
<feature type="compositionally biased region" description="Basic and acidic residues" evidence="1">
    <location>
        <begin position="8"/>
        <end position="18"/>
    </location>
</feature>
<protein>
    <submittedName>
        <fullName evidence="2">Unannotated protein</fullName>
    </submittedName>
</protein>
<organism evidence="2">
    <name type="scientific">freshwater metagenome</name>
    <dbReference type="NCBI Taxonomy" id="449393"/>
    <lineage>
        <taxon>unclassified sequences</taxon>
        <taxon>metagenomes</taxon>
        <taxon>ecological metagenomes</taxon>
    </lineage>
</organism>
<sequence length="82" mass="8927">MFGGGGTAHRDEVVERTARAPAPQPSHANLLGLRLGEDVRHPKFGEGVILDLEGEGDKTVAVVRFRDGEKRLLLSWAPLEKV</sequence>
<feature type="region of interest" description="Disordered" evidence="1">
    <location>
        <begin position="1"/>
        <end position="28"/>
    </location>
</feature>
<dbReference type="AlphaFoldDB" id="A0A6J7AUF2"/>
<evidence type="ECO:0000256" key="1">
    <source>
        <dbReference type="SAM" id="MobiDB-lite"/>
    </source>
</evidence>
<proteinExistence type="predicted"/>
<gene>
    <name evidence="2" type="ORF">UFOPK3139_02851</name>
</gene>